<proteinExistence type="predicted"/>
<name>A0A0H5Q020_9ZZZZ</name>
<dbReference type="EMBL" id="LN853014">
    <property type="protein sequence ID" value="CRY94765.1"/>
    <property type="molecule type" value="Genomic_DNA"/>
</dbReference>
<dbReference type="AlphaFoldDB" id="A0A0H5Q020"/>
<keyword evidence="1" id="KW-0614">Plasmid</keyword>
<evidence type="ECO:0000313" key="1">
    <source>
        <dbReference type="EMBL" id="CRY94765.1"/>
    </source>
</evidence>
<protein>
    <submittedName>
        <fullName evidence="1">Uncharacterized protein</fullName>
    </submittedName>
</protein>
<organism evidence="1">
    <name type="scientific">uncultured prokaryote</name>
    <dbReference type="NCBI Taxonomy" id="198431"/>
    <lineage>
        <taxon>unclassified sequences</taxon>
        <taxon>environmental samples</taxon>
    </lineage>
</organism>
<accession>A0A0H5Q020</accession>
<geneLocation type="plasmid" evidence="1">
    <name>pRGRH0347</name>
</geneLocation>
<reference evidence="1" key="2">
    <citation type="submission" date="2015-07" db="EMBL/GenBank/DDBJ databases">
        <title>Plasmids, circular viruses and viroids from rat gut.</title>
        <authorList>
            <person name="Jorgensen T.J."/>
            <person name="Hansen M.A."/>
            <person name="Xu Z."/>
            <person name="Tabak M.A."/>
            <person name="Sorensen S.J."/>
            <person name="Hansen L.H."/>
        </authorList>
    </citation>
    <scope>NUCLEOTIDE SEQUENCE</scope>
    <source>
        <plasmid evidence="1">pRGRH0347</plasmid>
    </source>
</reference>
<sequence>MKSGRLGTPDTVAHIRQFPPVEYELASYQGSPWLWADGKPLIDLLDATIDWMIDDDGSRWIVIDTEYLRQQVAHYALLSADTWRQRLLDAGVEVD</sequence>
<reference evidence="1" key="1">
    <citation type="submission" date="2015-06" db="EMBL/GenBank/DDBJ databases">
        <authorList>
            <person name="Joergensen T."/>
        </authorList>
    </citation>
    <scope>NUCLEOTIDE SEQUENCE</scope>
    <source>
        <plasmid evidence="1">pRGRH0347</plasmid>
    </source>
</reference>